<dbReference type="Proteomes" id="UP000176741">
    <property type="component" value="Unassembled WGS sequence"/>
</dbReference>
<organism evidence="2 3">
    <name type="scientific">Candidatus Woesebacteria bacterium RIFCSPHIGHO2_01_FULL_38_26b</name>
    <dbReference type="NCBI Taxonomy" id="1802491"/>
    <lineage>
        <taxon>Bacteria</taxon>
        <taxon>Candidatus Woeseibacteriota</taxon>
    </lineage>
</organism>
<keyword evidence="1" id="KW-0812">Transmembrane</keyword>
<evidence type="ECO:0000256" key="1">
    <source>
        <dbReference type="SAM" id="Phobius"/>
    </source>
</evidence>
<name>A0A1F7XY30_9BACT</name>
<feature type="transmembrane region" description="Helical" evidence="1">
    <location>
        <begin position="35"/>
        <end position="59"/>
    </location>
</feature>
<proteinExistence type="predicted"/>
<keyword evidence="1" id="KW-0472">Membrane</keyword>
<gene>
    <name evidence="2" type="ORF">A2771_03125</name>
</gene>
<dbReference type="EMBL" id="MGGD01000049">
    <property type="protein sequence ID" value="OGM19964.1"/>
    <property type="molecule type" value="Genomic_DNA"/>
</dbReference>
<evidence type="ECO:0000313" key="2">
    <source>
        <dbReference type="EMBL" id="OGM19964.1"/>
    </source>
</evidence>
<keyword evidence="1" id="KW-1133">Transmembrane helix</keyword>
<accession>A0A1F7XY30</accession>
<evidence type="ECO:0000313" key="3">
    <source>
        <dbReference type="Proteomes" id="UP000176741"/>
    </source>
</evidence>
<protein>
    <submittedName>
        <fullName evidence="2">Uncharacterized protein</fullName>
    </submittedName>
</protein>
<sequence>MSSNSIPSIAKDAPLKIDEVSQLNEEIVSEKKGKLIFISGVIIALFILVATWAIFVFWLNNSNL</sequence>
<dbReference type="AlphaFoldDB" id="A0A1F7XY30"/>
<comment type="caution">
    <text evidence="2">The sequence shown here is derived from an EMBL/GenBank/DDBJ whole genome shotgun (WGS) entry which is preliminary data.</text>
</comment>
<reference evidence="2 3" key="1">
    <citation type="journal article" date="2016" name="Nat. Commun.">
        <title>Thousands of microbial genomes shed light on interconnected biogeochemical processes in an aquifer system.</title>
        <authorList>
            <person name="Anantharaman K."/>
            <person name="Brown C.T."/>
            <person name="Hug L.A."/>
            <person name="Sharon I."/>
            <person name="Castelle C.J."/>
            <person name="Probst A.J."/>
            <person name="Thomas B.C."/>
            <person name="Singh A."/>
            <person name="Wilkins M.J."/>
            <person name="Karaoz U."/>
            <person name="Brodie E.L."/>
            <person name="Williams K.H."/>
            <person name="Hubbard S.S."/>
            <person name="Banfield J.F."/>
        </authorList>
    </citation>
    <scope>NUCLEOTIDE SEQUENCE [LARGE SCALE GENOMIC DNA]</scope>
</reference>